<keyword evidence="7" id="KW-0067">ATP-binding</keyword>
<evidence type="ECO:0000256" key="4">
    <source>
        <dbReference type="ARBA" id="ARBA00022679"/>
    </source>
</evidence>
<dbReference type="Pfam" id="PF08448">
    <property type="entry name" value="PAS_4"/>
    <property type="match status" value="1"/>
</dbReference>
<keyword evidence="5" id="KW-0547">Nucleotide-binding</keyword>
<evidence type="ECO:0000256" key="6">
    <source>
        <dbReference type="ARBA" id="ARBA00022777"/>
    </source>
</evidence>
<keyword evidence="8" id="KW-0902">Two-component regulatory system</keyword>
<evidence type="ECO:0000313" key="11">
    <source>
        <dbReference type="Proteomes" id="UP000265614"/>
    </source>
</evidence>
<keyword evidence="6" id="KW-0418">Kinase</keyword>
<comment type="catalytic activity">
    <reaction evidence="1">
        <text>ATP + protein L-histidine = ADP + protein N-phospho-L-histidine.</text>
        <dbReference type="EC" id="2.7.13.3"/>
    </reaction>
</comment>
<dbReference type="SMART" id="SM00387">
    <property type="entry name" value="HATPase_c"/>
    <property type="match status" value="1"/>
</dbReference>
<dbReference type="Pfam" id="PF07568">
    <property type="entry name" value="HisKA_2"/>
    <property type="match status" value="1"/>
</dbReference>
<evidence type="ECO:0000259" key="9">
    <source>
        <dbReference type="PROSITE" id="PS50109"/>
    </source>
</evidence>
<dbReference type="Proteomes" id="UP000265614">
    <property type="component" value="Unassembled WGS sequence"/>
</dbReference>
<dbReference type="PANTHER" id="PTHR41523:SF8">
    <property type="entry name" value="ETHYLENE RESPONSE SENSOR PROTEIN"/>
    <property type="match status" value="1"/>
</dbReference>
<comment type="caution">
    <text evidence="10">The sequence shown here is derived from an EMBL/GenBank/DDBJ whole genome shotgun (WGS) entry which is preliminary data.</text>
</comment>
<evidence type="ECO:0000256" key="7">
    <source>
        <dbReference type="ARBA" id="ARBA00022840"/>
    </source>
</evidence>
<dbReference type="GO" id="GO:0005524">
    <property type="term" value="F:ATP binding"/>
    <property type="evidence" value="ECO:0007669"/>
    <property type="project" value="UniProtKB-KW"/>
</dbReference>
<dbReference type="Gene3D" id="3.30.450.20">
    <property type="entry name" value="PAS domain"/>
    <property type="match status" value="1"/>
</dbReference>
<dbReference type="Gene3D" id="3.30.450.280">
    <property type="entry name" value="GAF domain"/>
    <property type="match status" value="1"/>
</dbReference>
<evidence type="ECO:0000256" key="8">
    <source>
        <dbReference type="ARBA" id="ARBA00023012"/>
    </source>
</evidence>
<keyword evidence="4" id="KW-0808">Transferase</keyword>
<name>A0A3A3YV81_9ACTN</name>
<dbReference type="InterPro" id="IPR038424">
    <property type="entry name" value="H_kinase_PdtaS_GAF_sf"/>
</dbReference>
<dbReference type="PANTHER" id="PTHR41523">
    <property type="entry name" value="TWO-COMPONENT SYSTEM SENSOR PROTEIN"/>
    <property type="match status" value="1"/>
</dbReference>
<dbReference type="GO" id="GO:0000160">
    <property type="term" value="P:phosphorelay signal transduction system"/>
    <property type="evidence" value="ECO:0007669"/>
    <property type="project" value="UniProtKB-KW"/>
</dbReference>
<dbReference type="InterPro" id="IPR005467">
    <property type="entry name" value="His_kinase_dom"/>
</dbReference>
<dbReference type="SUPFAM" id="SSF55785">
    <property type="entry name" value="PYP-like sensor domain (PAS domain)"/>
    <property type="match status" value="1"/>
</dbReference>
<dbReference type="InterPro" id="IPR003594">
    <property type="entry name" value="HATPase_dom"/>
</dbReference>
<protein>
    <recommendedName>
        <fullName evidence="2">histidine kinase</fullName>
        <ecNumber evidence="2">2.7.13.3</ecNumber>
    </recommendedName>
</protein>
<dbReference type="InterPro" id="IPR035965">
    <property type="entry name" value="PAS-like_dom_sf"/>
</dbReference>
<dbReference type="InterPro" id="IPR013656">
    <property type="entry name" value="PAS_4"/>
</dbReference>
<accession>A0A3A3YV81</accession>
<evidence type="ECO:0000256" key="2">
    <source>
        <dbReference type="ARBA" id="ARBA00012438"/>
    </source>
</evidence>
<proteinExistence type="predicted"/>
<dbReference type="Pfam" id="PF12282">
    <property type="entry name" value="GAF_PdtaS"/>
    <property type="match status" value="1"/>
</dbReference>
<feature type="domain" description="Histidine kinase" evidence="9">
    <location>
        <begin position="293"/>
        <end position="488"/>
    </location>
</feature>
<gene>
    <name evidence="10" type="ORF">D5H78_12305</name>
</gene>
<dbReference type="RefSeq" id="WP_119950783.1">
    <property type="nucleotide sequence ID" value="NZ_QZEZ01000005.1"/>
</dbReference>
<organism evidence="10 11">
    <name type="scientific">Vallicoccus soli</name>
    <dbReference type="NCBI Taxonomy" id="2339232"/>
    <lineage>
        <taxon>Bacteria</taxon>
        <taxon>Bacillati</taxon>
        <taxon>Actinomycetota</taxon>
        <taxon>Actinomycetes</taxon>
        <taxon>Motilibacterales</taxon>
        <taxon>Vallicoccaceae</taxon>
        <taxon>Vallicoccus</taxon>
    </lineage>
</organism>
<dbReference type="Gene3D" id="3.30.565.10">
    <property type="entry name" value="Histidine kinase-like ATPase, C-terminal domain"/>
    <property type="match status" value="1"/>
</dbReference>
<dbReference type="EMBL" id="QZEZ01000005">
    <property type="protein sequence ID" value="RJK95430.1"/>
    <property type="molecule type" value="Genomic_DNA"/>
</dbReference>
<reference evidence="10 11" key="1">
    <citation type="submission" date="2018-09" db="EMBL/GenBank/DDBJ databases">
        <title>YIM 75000 draft genome.</title>
        <authorList>
            <person name="Tang S."/>
            <person name="Feng Y."/>
        </authorList>
    </citation>
    <scope>NUCLEOTIDE SEQUENCE [LARGE SCALE GENOMIC DNA]</scope>
    <source>
        <strain evidence="10 11">YIM 75000</strain>
    </source>
</reference>
<dbReference type="InterPro" id="IPR036890">
    <property type="entry name" value="HATPase_C_sf"/>
</dbReference>
<dbReference type="EC" id="2.7.13.3" evidence="2"/>
<dbReference type="InterPro" id="IPR004358">
    <property type="entry name" value="Sig_transdc_His_kin-like_C"/>
</dbReference>
<keyword evidence="11" id="KW-1185">Reference proteome</keyword>
<dbReference type="GO" id="GO:0004673">
    <property type="term" value="F:protein histidine kinase activity"/>
    <property type="evidence" value="ECO:0007669"/>
    <property type="project" value="UniProtKB-EC"/>
</dbReference>
<keyword evidence="3" id="KW-0597">Phosphoprotein</keyword>
<dbReference type="PRINTS" id="PR00344">
    <property type="entry name" value="BCTRLSENSOR"/>
</dbReference>
<evidence type="ECO:0000313" key="10">
    <source>
        <dbReference type="EMBL" id="RJK95430.1"/>
    </source>
</evidence>
<evidence type="ECO:0000256" key="1">
    <source>
        <dbReference type="ARBA" id="ARBA00000085"/>
    </source>
</evidence>
<dbReference type="SUPFAM" id="SSF55874">
    <property type="entry name" value="ATPase domain of HSP90 chaperone/DNA topoisomerase II/histidine kinase"/>
    <property type="match status" value="1"/>
</dbReference>
<dbReference type="Pfam" id="PF02518">
    <property type="entry name" value="HATPase_c"/>
    <property type="match status" value="1"/>
</dbReference>
<evidence type="ECO:0000256" key="3">
    <source>
        <dbReference type="ARBA" id="ARBA00022553"/>
    </source>
</evidence>
<sequence>MPTLGDLVREHTDLGEADTEWLHLLVADWQMLADLSFADLVLWVRSRVGEWVAVAQMRPTTGPTVYYDDLVGEVLPPGWRPQLDNAVAAGRICREGDPDWHDDIPVREETIPVVRDGRVIAVVARQTNLSTTRTPSRLELTYIACADDLARMIAEGAFPVAEGQVGGRRGAPRVGDGLIRLDRDGVVSYASPNAVSAYRRLGLTADLVGAHLGAVTTALAPTEGPVDEALAVVVSGRAPRRVDVEANKNVVALRAIPVRLEGVRIGALVLCRDVTELRRRERELVTKDATIREIHHRVKNNLQTVAALLRLQARRLEEPTGRAALEEAVRRVGAIALVHEVLSRALDETVDFDGIAEQLAASMVDVAVVALPRGGVAVRRDGSFGLLPAGVATPLALVLTELVQNALEHGAPQGGTVVVHAERAPGRLRVAVLDEGPGLPEGFDLDRSRSLGLQIVRALVEAEMDGALTLAGRPGGGTEACVELPVPER</sequence>
<dbReference type="InterPro" id="IPR011495">
    <property type="entry name" value="Sig_transdc_His_kin_sub2_dim/P"/>
</dbReference>
<dbReference type="InterPro" id="IPR022066">
    <property type="entry name" value="PdtaS_GAF"/>
</dbReference>
<dbReference type="OrthoDB" id="9767435at2"/>
<evidence type="ECO:0000256" key="5">
    <source>
        <dbReference type="ARBA" id="ARBA00022741"/>
    </source>
</evidence>
<dbReference type="PROSITE" id="PS50109">
    <property type="entry name" value="HIS_KIN"/>
    <property type="match status" value="1"/>
</dbReference>
<dbReference type="AlphaFoldDB" id="A0A3A3YV81"/>